<gene>
    <name evidence="6" type="ORF">OE749_09160</name>
</gene>
<dbReference type="Pfam" id="PF00126">
    <property type="entry name" value="HTH_1"/>
    <property type="match status" value="1"/>
</dbReference>
<evidence type="ECO:0000313" key="7">
    <source>
        <dbReference type="Proteomes" id="UP001652504"/>
    </source>
</evidence>
<reference evidence="6 7" key="1">
    <citation type="submission" date="2022-10" db="EMBL/GenBank/DDBJ databases">
        <title>Aestuariibacter sp. AA17 isolated from Montipora capitata coral fragment.</title>
        <authorList>
            <person name="Emsley S.A."/>
            <person name="Pfannmuller K.M."/>
            <person name="Loughran R.M."/>
            <person name="Shlafstein M."/>
            <person name="Papke E."/>
            <person name="Saw J.H."/>
            <person name="Ushijima B."/>
            <person name="Videau P."/>
        </authorList>
    </citation>
    <scope>NUCLEOTIDE SEQUENCE [LARGE SCALE GENOMIC DNA]</scope>
    <source>
        <strain evidence="6 7">AA17</strain>
    </source>
</reference>
<organism evidence="6 7">
    <name type="scientific">Fluctibacter corallii</name>
    <dbReference type="NCBI Taxonomy" id="2984329"/>
    <lineage>
        <taxon>Bacteria</taxon>
        <taxon>Pseudomonadati</taxon>
        <taxon>Pseudomonadota</taxon>
        <taxon>Gammaproteobacteria</taxon>
        <taxon>Alteromonadales</taxon>
        <taxon>Alteromonadaceae</taxon>
        <taxon>Fluctibacter</taxon>
    </lineage>
</organism>
<dbReference type="Gene3D" id="1.10.10.10">
    <property type="entry name" value="Winged helix-like DNA-binding domain superfamily/Winged helix DNA-binding domain"/>
    <property type="match status" value="1"/>
</dbReference>
<dbReference type="Proteomes" id="UP001652504">
    <property type="component" value="Unassembled WGS sequence"/>
</dbReference>
<evidence type="ECO:0000313" key="6">
    <source>
        <dbReference type="EMBL" id="MCV2884863.1"/>
    </source>
</evidence>
<proteinExistence type="inferred from homology"/>
<evidence type="ECO:0000256" key="3">
    <source>
        <dbReference type="ARBA" id="ARBA00023125"/>
    </source>
</evidence>
<dbReference type="PROSITE" id="PS50931">
    <property type="entry name" value="HTH_LYSR"/>
    <property type="match status" value="1"/>
</dbReference>
<dbReference type="SUPFAM" id="SSF53850">
    <property type="entry name" value="Periplasmic binding protein-like II"/>
    <property type="match status" value="1"/>
</dbReference>
<dbReference type="CDD" id="cd05466">
    <property type="entry name" value="PBP2_LTTR_substrate"/>
    <property type="match status" value="1"/>
</dbReference>
<dbReference type="InterPro" id="IPR036390">
    <property type="entry name" value="WH_DNA-bd_sf"/>
</dbReference>
<dbReference type="RefSeq" id="WP_263712145.1">
    <property type="nucleotide sequence ID" value="NZ_JAOWKX010000004.1"/>
</dbReference>
<evidence type="ECO:0000259" key="5">
    <source>
        <dbReference type="PROSITE" id="PS50931"/>
    </source>
</evidence>
<evidence type="ECO:0000256" key="2">
    <source>
        <dbReference type="ARBA" id="ARBA00023015"/>
    </source>
</evidence>
<dbReference type="Pfam" id="PF03466">
    <property type="entry name" value="LysR_substrate"/>
    <property type="match status" value="1"/>
</dbReference>
<sequence length="289" mass="31825">MNLQHLKALLLAMELGSISAAARKLGKRQSQVSQWIADIEIDLGVTVFERTGNTTRLSQHGEHLLPHLVHTLSQAERLIQSAAQLSSGLPHTIRFGLDDYVPVVPMIKAMRAVKELQSVNIEMVRGSQSALIAHVLAGELDVALVHETSAINRPDIDFRHVGAYRDVLVCGITHALALKSSVTRAELAECRELLLSAHEASTESGFSAKYAMFDDIHALTTALELGEGFALIPEQWVATQLVSGTLKRLICDFRPESVSHNLELCWRAEFLQHTLGTQLLQAIQVQYAM</sequence>
<comment type="similarity">
    <text evidence="1">Belongs to the LysR transcriptional regulatory family.</text>
</comment>
<dbReference type="Gene3D" id="3.40.190.290">
    <property type="match status" value="1"/>
</dbReference>
<dbReference type="InterPro" id="IPR005119">
    <property type="entry name" value="LysR_subst-bd"/>
</dbReference>
<keyword evidence="7" id="KW-1185">Reference proteome</keyword>
<dbReference type="EMBL" id="JAOWKX010000004">
    <property type="protein sequence ID" value="MCV2884863.1"/>
    <property type="molecule type" value="Genomic_DNA"/>
</dbReference>
<keyword evidence="2" id="KW-0805">Transcription regulation</keyword>
<comment type="caution">
    <text evidence="6">The sequence shown here is derived from an EMBL/GenBank/DDBJ whole genome shotgun (WGS) entry which is preliminary data.</text>
</comment>
<dbReference type="InterPro" id="IPR000847">
    <property type="entry name" value="LysR_HTH_N"/>
</dbReference>
<dbReference type="PANTHER" id="PTHR30126">
    <property type="entry name" value="HTH-TYPE TRANSCRIPTIONAL REGULATOR"/>
    <property type="match status" value="1"/>
</dbReference>
<name>A0ABT3A8D7_9ALTE</name>
<feature type="domain" description="HTH lysR-type" evidence="5">
    <location>
        <begin position="1"/>
        <end position="58"/>
    </location>
</feature>
<evidence type="ECO:0000256" key="4">
    <source>
        <dbReference type="ARBA" id="ARBA00023163"/>
    </source>
</evidence>
<dbReference type="InterPro" id="IPR036388">
    <property type="entry name" value="WH-like_DNA-bd_sf"/>
</dbReference>
<evidence type="ECO:0000256" key="1">
    <source>
        <dbReference type="ARBA" id="ARBA00009437"/>
    </source>
</evidence>
<keyword evidence="4" id="KW-0804">Transcription</keyword>
<protein>
    <submittedName>
        <fullName evidence="6">LysR family transcriptional regulator</fullName>
    </submittedName>
</protein>
<keyword evidence="3" id="KW-0238">DNA-binding</keyword>
<dbReference type="SUPFAM" id="SSF46785">
    <property type="entry name" value="Winged helix' DNA-binding domain"/>
    <property type="match status" value="1"/>
</dbReference>
<accession>A0ABT3A8D7</accession>
<dbReference type="PANTHER" id="PTHR30126:SF91">
    <property type="entry name" value="LYSR FAMILY TRANSCRIPTIONAL REGULATOR"/>
    <property type="match status" value="1"/>
</dbReference>